<accession>A0A323UZN5</accession>
<proteinExistence type="inferred from homology"/>
<evidence type="ECO:0000313" key="8">
    <source>
        <dbReference type="EMBL" id="PZA17170.1"/>
    </source>
</evidence>
<sequence>MSTVGSTSQTTQSVLAGLQRTESVNKKSTDDQKTQFLTLLTTQLRNQDPMNPMENAEVTSQLAQMSTVDGIERLNGLFQSFVDGQASADGVNAAALLGRGVLVEGKALSLTEAGAVGGLEIDGPADKVTLTIRDSSGIAVANIEMKDLDAGSHNFVWDGTADDGTRAADGVYSISVAATLGGEKVTGRTLQFAPVTSIIRGPTSTDVQVGSLGIFKLSDIKQIL</sequence>
<evidence type="ECO:0000256" key="5">
    <source>
        <dbReference type="RuleBase" id="RU362076"/>
    </source>
</evidence>
<dbReference type="Proteomes" id="UP000248259">
    <property type="component" value="Unassembled WGS sequence"/>
</dbReference>
<dbReference type="Gene3D" id="2.30.30.910">
    <property type="match status" value="1"/>
</dbReference>
<gene>
    <name evidence="8" type="ORF">DNK49_08015</name>
</gene>
<evidence type="ECO:0000259" key="6">
    <source>
        <dbReference type="Pfam" id="PF13860"/>
    </source>
</evidence>
<dbReference type="Pfam" id="PF13860">
    <property type="entry name" value="FlgD_ig"/>
    <property type="match status" value="1"/>
</dbReference>
<dbReference type="AlphaFoldDB" id="A0A323UZN5"/>
<keyword evidence="8" id="KW-0282">Flagellum</keyword>
<keyword evidence="3 5" id="KW-1005">Bacterial flagellum biogenesis</keyword>
<evidence type="ECO:0000313" key="9">
    <source>
        <dbReference type="Proteomes" id="UP000248259"/>
    </source>
</evidence>
<dbReference type="OrthoDB" id="9785233at2"/>
<dbReference type="EMBL" id="QKOE01000004">
    <property type="protein sequence ID" value="PZA17170.1"/>
    <property type="molecule type" value="Genomic_DNA"/>
</dbReference>
<reference evidence="8 9" key="1">
    <citation type="submission" date="2018-06" db="EMBL/GenBank/DDBJ databases">
        <title>Azoarcus communis strain SWub3 genome.</title>
        <authorList>
            <person name="Zorraquino Salvo V."/>
            <person name="Toubiana D."/>
            <person name="Blumwald E."/>
        </authorList>
    </citation>
    <scope>NUCLEOTIDE SEQUENCE [LARGE SCALE GENOMIC DNA]</scope>
    <source>
        <strain evidence="8 9">SWub3</strain>
    </source>
</reference>
<dbReference type="Gene3D" id="2.60.40.4070">
    <property type="match status" value="1"/>
</dbReference>
<organism evidence="8 9">
    <name type="scientific">Parazoarcus communis SWub3 = DSM 12120</name>
    <dbReference type="NCBI Taxonomy" id="1121029"/>
    <lineage>
        <taxon>Bacteria</taxon>
        <taxon>Pseudomonadati</taxon>
        <taxon>Pseudomonadota</taxon>
        <taxon>Betaproteobacteria</taxon>
        <taxon>Rhodocyclales</taxon>
        <taxon>Zoogloeaceae</taxon>
        <taxon>Parazoarcus</taxon>
    </lineage>
</organism>
<dbReference type="RefSeq" id="WP_110523814.1">
    <property type="nucleotide sequence ID" value="NZ_QKOE01000004.1"/>
</dbReference>
<protein>
    <recommendedName>
        <fullName evidence="2 5">Basal-body rod modification protein FlgD</fullName>
    </recommendedName>
</protein>
<evidence type="ECO:0000256" key="4">
    <source>
        <dbReference type="ARBA" id="ARBA00024746"/>
    </source>
</evidence>
<evidence type="ECO:0000259" key="7">
    <source>
        <dbReference type="Pfam" id="PF13861"/>
    </source>
</evidence>
<evidence type="ECO:0000256" key="3">
    <source>
        <dbReference type="ARBA" id="ARBA00022795"/>
    </source>
</evidence>
<keyword evidence="8" id="KW-0966">Cell projection</keyword>
<dbReference type="InterPro" id="IPR025965">
    <property type="entry name" value="FlgD/Vpr_Ig-like"/>
</dbReference>
<dbReference type="GO" id="GO:0044781">
    <property type="term" value="P:bacterial-type flagellum organization"/>
    <property type="evidence" value="ECO:0007669"/>
    <property type="project" value="UniProtKB-UniRule"/>
</dbReference>
<dbReference type="Pfam" id="PF13861">
    <property type="entry name" value="FLgD_tudor"/>
    <property type="match status" value="1"/>
</dbReference>
<name>A0A323UZN5_9RHOO</name>
<comment type="function">
    <text evidence="4 5">Required for flagellar hook formation. May act as a scaffolding protein.</text>
</comment>
<keyword evidence="8" id="KW-0969">Cilium</keyword>
<evidence type="ECO:0000256" key="2">
    <source>
        <dbReference type="ARBA" id="ARBA00016013"/>
    </source>
</evidence>
<dbReference type="InterPro" id="IPR025963">
    <property type="entry name" value="FLgD_Tudor"/>
</dbReference>
<feature type="domain" description="FlgD/Vpr Ig-like" evidence="6">
    <location>
        <begin position="106"/>
        <end position="181"/>
    </location>
</feature>
<evidence type="ECO:0000256" key="1">
    <source>
        <dbReference type="ARBA" id="ARBA00010577"/>
    </source>
</evidence>
<comment type="similarity">
    <text evidence="1 5">Belongs to the FlgD family.</text>
</comment>
<dbReference type="Pfam" id="PF03963">
    <property type="entry name" value="FlgD"/>
    <property type="match status" value="1"/>
</dbReference>
<feature type="domain" description="FlgD Tudor-like" evidence="7">
    <location>
        <begin position="92"/>
        <end position="221"/>
    </location>
</feature>
<dbReference type="InterPro" id="IPR005648">
    <property type="entry name" value="FlgD"/>
</dbReference>
<comment type="caution">
    <text evidence="8">The sequence shown here is derived from an EMBL/GenBank/DDBJ whole genome shotgun (WGS) entry which is preliminary data.</text>
</comment>
<keyword evidence="9" id="KW-1185">Reference proteome</keyword>